<proteinExistence type="predicted"/>
<dbReference type="InterPro" id="IPR015890">
    <property type="entry name" value="Chorismate_C"/>
</dbReference>
<dbReference type="Pfam" id="PF04715">
    <property type="entry name" value="Anth_synt_I_N"/>
    <property type="match status" value="1"/>
</dbReference>
<dbReference type="PANTHER" id="PTHR11236:SF9">
    <property type="entry name" value="ANTHRANILATE SYNTHASE COMPONENT 1"/>
    <property type="match status" value="1"/>
</dbReference>
<accession>U2EJE7</accession>
<dbReference type="eggNOG" id="COG0147">
    <property type="taxonomic scope" value="Bacteria"/>
</dbReference>
<evidence type="ECO:0000313" key="4">
    <source>
        <dbReference type="Proteomes" id="UP000006242"/>
    </source>
</evidence>
<dbReference type="SUPFAM" id="SSF56322">
    <property type="entry name" value="ADC synthase"/>
    <property type="match status" value="1"/>
</dbReference>
<feature type="domain" description="Chorismate-utilising enzyme C-terminal" evidence="1">
    <location>
        <begin position="185"/>
        <end position="437"/>
    </location>
</feature>
<dbReference type="InterPro" id="IPR019999">
    <property type="entry name" value="Anth_synth_I-like"/>
</dbReference>
<organism evidence="3 4">
    <name type="scientific">Salinisphaera shabanensis E1L3A</name>
    <dbReference type="NCBI Taxonomy" id="1033802"/>
    <lineage>
        <taxon>Bacteria</taxon>
        <taxon>Pseudomonadati</taxon>
        <taxon>Pseudomonadota</taxon>
        <taxon>Gammaproteobacteria</taxon>
        <taxon>Salinisphaerales</taxon>
        <taxon>Salinisphaeraceae</taxon>
        <taxon>Salinisphaera</taxon>
    </lineage>
</organism>
<evidence type="ECO:0000313" key="3">
    <source>
        <dbReference type="EMBL" id="ERJ18130.1"/>
    </source>
</evidence>
<dbReference type="RefSeq" id="WP_006912786.1">
    <property type="nucleotide sequence ID" value="NZ_AFNV02000023.1"/>
</dbReference>
<dbReference type="Proteomes" id="UP000006242">
    <property type="component" value="Unassembled WGS sequence"/>
</dbReference>
<gene>
    <name evidence="3" type="ORF">SSPSH_003045</name>
</gene>
<dbReference type="STRING" id="1033802.SSPSH_003045"/>
<dbReference type="EMBL" id="AFNV02000023">
    <property type="protein sequence ID" value="ERJ18130.1"/>
    <property type="molecule type" value="Genomic_DNA"/>
</dbReference>
<protein>
    <submittedName>
        <fullName evidence="3">Anthranilate synthase component I protein</fullName>
        <ecNumber evidence="3">4.1.3.27</ecNumber>
    </submittedName>
</protein>
<dbReference type="GO" id="GO:0000162">
    <property type="term" value="P:L-tryptophan biosynthetic process"/>
    <property type="evidence" value="ECO:0007669"/>
    <property type="project" value="TreeGrafter"/>
</dbReference>
<dbReference type="Pfam" id="PF00425">
    <property type="entry name" value="Chorismate_bind"/>
    <property type="match status" value="1"/>
</dbReference>
<dbReference type="AlphaFoldDB" id="U2EJE7"/>
<dbReference type="InterPro" id="IPR006805">
    <property type="entry name" value="Anth_synth_I_N"/>
</dbReference>
<reference evidence="3 4" key="1">
    <citation type="journal article" date="2011" name="J. Bacteriol.">
        <title>Genome sequence of Salinisphaera shabanensis, a gammaproteobacterium from the harsh, variable environment of the brine-seawater interface of the Shaban Deep in the Red Sea.</title>
        <authorList>
            <person name="Antunes A."/>
            <person name="Alam I."/>
            <person name="Bajic V.B."/>
            <person name="Stingl U."/>
        </authorList>
    </citation>
    <scope>NUCLEOTIDE SEQUENCE [LARGE SCALE GENOMIC DNA]</scope>
    <source>
        <strain evidence="3 4">E1L3A</strain>
    </source>
</reference>
<dbReference type="EC" id="4.1.3.27" evidence="3"/>
<evidence type="ECO:0000259" key="1">
    <source>
        <dbReference type="Pfam" id="PF00425"/>
    </source>
</evidence>
<dbReference type="GO" id="GO:0004049">
    <property type="term" value="F:anthranilate synthase activity"/>
    <property type="evidence" value="ECO:0007669"/>
    <property type="project" value="UniProtKB-EC"/>
</dbReference>
<dbReference type="InterPro" id="IPR005801">
    <property type="entry name" value="ADC_synthase"/>
</dbReference>
<evidence type="ECO:0000259" key="2">
    <source>
        <dbReference type="Pfam" id="PF04715"/>
    </source>
</evidence>
<keyword evidence="3" id="KW-0456">Lyase</keyword>
<sequence>MRESEHGDLRIVEIDATNPPDLARLAAMAPSRYPFLLESSAGAAAQSRYDLLLAYPAETISVTADDHQTDFFAALDRAAANQGRARVPGLPFVGGWFIYLGYEMAGRVEPSLRLQPPTGSSLPDALAVRCPAAFVHDRRAQKLFLIAEQGHASAIDDMRADLLKSADVPLATRALAARWQAQPAADYIDQVMRARELIHAGDVFQTNLSRAWHGRLEHQATPARVYAALRQANPAPFSGLMQWGDAALVCSSPERLVSIDNGIAQTRPIAGTRMRSAGTDADMADELISHPKERAEHVMLIDLERNDLGRVCRAGTISVDELMCVESYAHVHHIVSNIRGTLAPGVGPGGTLRAVFPGGTITGCPKVRCMEIIAELEREGRGAYTGSFGYLSRCGRLDTNIVIRSLTQSGRDLTLRTGAGIVADSIAGNELEETRVKARGVLRSFVDAGGRPHG</sequence>
<comment type="caution">
    <text evidence="3">The sequence shown here is derived from an EMBL/GenBank/DDBJ whole genome shotgun (WGS) entry which is preliminary data.</text>
</comment>
<name>U2EJE7_9GAMM</name>
<dbReference type="NCBIfam" id="NF006563">
    <property type="entry name" value="PRK09070.1"/>
    <property type="match status" value="1"/>
</dbReference>
<reference evidence="3 4" key="2">
    <citation type="journal article" date="2013" name="PLoS ONE">
        <title>INDIGO - INtegrated Data Warehouse of MIcrobial GenOmes with Examples from the Red Sea Extremophiles.</title>
        <authorList>
            <person name="Alam I."/>
            <person name="Antunes A."/>
            <person name="Kamau A.A."/>
            <person name="Ba Alawi W."/>
            <person name="Kalkatawi M."/>
            <person name="Stingl U."/>
            <person name="Bajic V.B."/>
        </authorList>
    </citation>
    <scope>NUCLEOTIDE SEQUENCE [LARGE SCALE GENOMIC DNA]</scope>
    <source>
        <strain evidence="3 4">E1L3A</strain>
    </source>
</reference>
<dbReference type="Gene3D" id="3.60.120.10">
    <property type="entry name" value="Anthranilate synthase"/>
    <property type="match status" value="1"/>
</dbReference>
<feature type="domain" description="Anthranilate synthase component I N-terminal" evidence="2">
    <location>
        <begin position="26"/>
        <end position="145"/>
    </location>
</feature>
<dbReference type="PANTHER" id="PTHR11236">
    <property type="entry name" value="AMINOBENZOATE/ANTHRANILATE SYNTHASE"/>
    <property type="match status" value="1"/>
</dbReference>
<keyword evidence="4" id="KW-1185">Reference proteome</keyword>
<dbReference type="PRINTS" id="PR00095">
    <property type="entry name" value="ANTSNTHASEI"/>
</dbReference>